<dbReference type="SUPFAM" id="SSF51905">
    <property type="entry name" value="FAD/NAD(P)-binding domain"/>
    <property type="match status" value="1"/>
</dbReference>
<keyword evidence="3" id="KW-0274">FAD</keyword>
<proteinExistence type="inferred from homology"/>
<evidence type="ECO:0000313" key="8">
    <source>
        <dbReference type="EMBL" id="TFK22615.1"/>
    </source>
</evidence>
<reference evidence="8 9" key="1">
    <citation type="journal article" date="2019" name="Nat. Ecol. Evol.">
        <title>Megaphylogeny resolves global patterns of mushroom evolution.</title>
        <authorList>
            <person name="Varga T."/>
            <person name="Krizsan K."/>
            <person name="Foldi C."/>
            <person name="Dima B."/>
            <person name="Sanchez-Garcia M."/>
            <person name="Sanchez-Ramirez S."/>
            <person name="Szollosi G.J."/>
            <person name="Szarkandi J.G."/>
            <person name="Papp V."/>
            <person name="Albert L."/>
            <person name="Andreopoulos W."/>
            <person name="Angelini C."/>
            <person name="Antonin V."/>
            <person name="Barry K.W."/>
            <person name="Bougher N.L."/>
            <person name="Buchanan P."/>
            <person name="Buyck B."/>
            <person name="Bense V."/>
            <person name="Catcheside P."/>
            <person name="Chovatia M."/>
            <person name="Cooper J."/>
            <person name="Damon W."/>
            <person name="Desjardin D."/>
            <person name="Finy P."/>
            <person name="Geml J."/>
            <person name="Haridas S."/>
            <person name="Hughes K."/>
            <person name="Justo A."/>
            <person name="Karasinski D."/>
            <person name="Kautmanova I."/>
            <person name="Kiss B."/>
            <person name="Kocsube S."/>
            <person name="Kotiranta H."/>
            <person name="LaButti K.M."/>
            <person name="Lechner B.E."/>
            <person name="Liimatainen K."/>
            <person name="Lipzen A."/>
            <person name="Lukacs Z."/>
            <person name="Mihaltcheva S."/>
            <person name="Morgado L.N."/>
            <person name="Niskanen T."/>
            <person name="Noordeloos M.E."/>
            <person name="Ohm R.A."/>
            <person name="Ortiz-Santana B."/>
            <person name="Ovrebo C."/>
            <person name="Racz N."/>
            <person name="Riley R."/>
            <person name="Savchenko A."/>
            <person name="Shiryaev A."/>
            <person name="Soop K."/>
            <person name="Spirin V."/>
            <person name="Szebenyi C."/>
            <person name="Tomsovsky M."/>
            <person name="Tulloss R.E."/>
            <person name="Uehling J."/>
            <person name="Grigoriev I.V."/>
            <person name="Vagvolgyi C."/>
            <person name="Papp T."/>
            <person name="Martin F.M."/>
            <person name="Miettinen O."/>
            <person name="Hibbett D.S."/>
            <person name="Nagy L.G."/>
        </authorList>
    </citation>
    <scope>NUCLEOTIDE SEQUENCE [LARGE SCALE GENOMIC DNA]</scope>
    <source>
        <strain evidence="8 9">CBS 121175</strain>
    </source>
</reference>
<sequence>MSSLLSFFGLGKRSSVSVPAKEKPAAPRKSEEPKEKTDSKPSRALSLDIIVIGAGIGGLSVAYLLGKAGHEVTVLENAAQLSEVGAGIQLSPNVTRLLNRWGLKEKLEEISVIPQELTLRRYENGEVVGWKRWGDMIEKDHGAPYYHIHRADLHKLLVETCEQYATIRLNSRVTDIDTSKPSVTLASGEVISADLVIGADGLHSKARDIVVGKKDNPQATGDAAYRSTIPAEKMQDDPDLQWLFKEPGVNVWMGPGRHVVGYFIRNKKLYNVVMLVPARDLDENVKDADVQVMRDDFKNFEPRLRKILDLVPSTMVWALKDRQPLDTWIHPEGRVCLLGDACHPMLPYRAQGAAMAIEDAAVLGNLLSRITSHDELESLLKGYQTLRHPRATATQTASRLNQHIFHLPDGPKQEARDSSMKEAMEVERRELNGEDISNNAGSSNLWADKERNKVAFDYDADEEVEKWWKQNNSVRA</sequence>
<dbReference type="InterPro" id="IPR002938">
    <property type="entry name" value="FAD-bd"/>
</dbReference>
<keyword evidence="4" id="KW-0560">Oxidoreductase</keyword>
<dbReference type="InterPro" id="IPR036188">
    <property type="entry name" value="FAD/NAD-bd_sf"/>
</dbReference>
<dbReference type="FunFam" id="3.50.50.60:FF:000115">
    <property type="entry name" value="Salicylate hydroxylase, putative"/>
    <property type="match status" value="1"/>
</dbReference>
<dbReference type="SUPFAM" id="SSF54373">
    <property type="entry name" value="FAD-linked reductases, C-terminal domain"/>
    <property type="match status" value="1"/>
</dbReference>
<dbReference type="Pfam" id="PF01494">
    <property type="entry name" value="FAD_binding_3"/>
    <property type="match status" value="1"/>
</dbReference>
<evidence type="ECO:0000259" key="7">
    <source>
        <dbReference type="Pfam" id="PF01494"/>
    </source>
</evidence>
<feature type="compositionally biased region" description="Basic and acidic residues" evidence="6">
    <location>
        <begin position="20"/>
        <end position="41"/>
    </location>
</feature>
<comment type="similarity">
    <text evidence="1">Belongs to the paxM FAD-dependent monooxygenase family.</text>
</comment>
<dbReference type="GO" id="GO:0071949">
    <property type="term" value="F:FAD binding"/>
    <property type="evidence" value="ECO:0007669"/>
    <property type="project" value="InterPro"/>
</dbReference>
<dbReference type="Gene3D" id="3.50.50.60">
    <property type="entry name" value="FAD/NAD(P)-binding domain"/>
    <property type="match status" value="1"/>
</dbReference>
<gene>
    <name evidence="8" type="ORF">FA15DRAFT_643834</name>
</gene>
<evidence type="ECO:0000256" key="2">
    <source>
        <dbReference type="ARBA" id="ARBA00022630"/>
    </source>
</evidence>
<dbReference type="PRINTS" id="PR00420">
    <property type="entry name" value="RNGMNOXGNASE"/>
</dbReference>
<dbReference type="PANTHER" id="PTHR13789">
    <property type="entry name" value="MONOOXYGENASE"/>
    <property type="match status" value="1"/>
</dbReference>
<dbReference type="EMBL" id="ML210236">
    <property type="protein sequence ID" value="TFK22615.1"/>
    <property type="molecule type" value="Genomic_DNA"/>
</dbReference>
<name>A0A5C3KR32_COPMA</name>
<evidence type="ECO:0000313" key="9">
    <source>
        <dbReference type="Proteomes" id="UP000307440"/>
    </source>
</evidence>
<evidence type="ECO:0000256" key="1">
    <source>
        <dbReference type="ARBA" id="ARBA00007992"/>
    </source>
</evidence>
<feature type="domain" description="FAD-binding" evidence="7">
    <location>
        <begin position="48"/>
        <end position="395"/>
    </location>
</feature>
<dbReference type="GO" id="GO:0004497">
    <property type="term" value="F:monooxygenase activity"/>
    <property type="evidence" value="ECO:0007669"/>
    <property type="project" value="UniProtKB-KW"/>
</dbReference>
<protein>
    <submittedName>
        <fullName evidence="8">FAD/NAD(P)-binding domain-containing protein</fullName>
    </submittedName>
</protein>
<dbReference type="OrthoDB" id="9993796at2759"/>
<accession>A0A5C3KR32</accession>
<evidence type="ECO:0000256" key="6">
    <source>
        <dbReference type="SAM" id="MobiDB-lite"/>
    </source>
</evidence>
<dbReference type="AlphaFoldDB" id="A0A5C3KR32"/>
<evidence type="ECO:0000256" key="3">
    <source>
        <dbReference type="ARBA" id="ARBA00022827"/>
    </source>
</evidence>
<organism evidence="8 9">
    <name type="scientific">Coprinopsis marcescibilis</name>
    <name type="common">Agaric fungus</name>
    <name type="synonym">Psathyrella marcescibilis</name>
    <dbReference type="NCBI Taxonomy" id="230819"/>
    <lineage>
        <taxon>Eukaryota</taxon>
        <taxon>Fungi</taxon>
        <taxon>Dikarya</taxon>
        <taxon>Basidiomycota</taxon>
        <taxon>Agaricomycotina</taxon>
        <taxon>Agaricomycetes</taxon>
        <taxon>Agaricomycetidae</taxon>
        <taxon>Agaricales</taxon>
        <taxon>Agaricineae</taxon>
        <taxon>Psathyrellaceae</taxon>
        <taxon>Coprinopsis</taxon>
    </lineage>
</organism>
<keyword evidence="5" id="KW-0503">Monooxygenase</keyword>
<evidence type="ECO:0000256" key="5">
    <source>
        <dbReference type="ARBA" id="ARBA00023033"/>
    </source>
</evidence>
<keyword evidence="9" id="KW-1185">Reference proteome</keyword>
<keyword evidence="2" id="KW-0285">Flavoprotein</keyword>
<dbReference type="STRING" id="230819.A0A5C3KR32"/>
<evidence type="ECO:0000256" key="4">
    <source>
        <dbReference type="ARBA" id="ARBA00023002"/>
    </source>
</evidence>
<dbReference type="InterPro" id="IPR050493">
    <property type="entry name" value="FAD-dep_Monooxygenase_BioMet"/>
</dbReference>
<feature type="region of interest" description="Disordered" evidence="6">
    <location>
        <begin position="13"/>
        <end position="41"/>
    </location>
</feature>
<dbReference type="PANTHER" id="PTHR13789:SF147">
    <property type="entry name" value="PUTATIVE (AFU_ORTHOLOGUE AFUA_2G01950)-RELATED"/>
    <property type="match status" value="1"/>
</dbReference>
<dbReference type="Proteomes" id="UP000307440">
    <property type="component" value="Unassembled WGS sequence"/>
</dbReference>